<dbReference type="InterPro" id="IPR001775">
    <property type="entry name" value="GspD/PilQ"/>
</dbReference>
<dbReference type="EMBL" id="JALPRX010000065">
    <property type="protein sequence ID" value="MCK8785751.1"/>
    <property type="molecule type" value="Genomic_DNA"/>
</dbReference>
<dbReference type="Pfam" id="PF00263">
    <property type="entry name" value="Secretin"/>
    <property type="match status" value="1"/>
</dbReference>
<comment type="caution">
    <text evidence="5">The sequence shown here is derived from an EMBL/GenBank/DDBJ whole genome shotgun (WGS) entry which is preliminary data.</text>
</comment>
<dbReference type="GO" id="GO:0009306">
    <property type="term" value="P:protein secretion"/>
    <property type="evidence" value="ECO:0007669"/>
    <property type="project" value="InterPro"/>
</dbReference>
<dbReference type="PANTHER" id="PTHR30332">
    <property type="entry name" value="PROBABLE GENERAL SECRETION PATHWAY PROTEIN D"/>
    <property type="match status" value="1"/>
</dbReference>
<keyword evidence="6" id="KW-1185">Reference proteome</keyword>
<protein>
    <submittedName>
        <fullName evidence="5">Type II and III secretion system protein family protein</fullName>
    </submittedName>
</protein>
<dbReference type="Pfam" id="PF13629">
    <property type="entry name" value="T2SS-T3SS_pil_N"/>
    <property type="match status" value="1"/>
</dbReference>
<evidence type="ECO:0000259" key="3">
    <source>
        <dbReference type="Pfam" id="PF00263"/>
    </source>
</evidence>
<sequence length="598" mass="60717">MSSNQPRREAEGAGWRPASGRAALLAAALLHGAAPALAQSTVIAVAPAAPGGGWPAPWGTALPPVGGGALSFGAAFPAPFAGGATQLPPGVLMLSPGATQAPAAPPQAPIAAPTTMAALGTLAGAAPGAVPSTVPLSAPLPSAAPVQRPAVRAAGYVTSLVLEAGRGRLVTLPGAAASLFAADPRVAELRPASPSTVFLFGVASGRTTLAAIDESGRPLAQWEVTVRPSGAALAEAQSALRGAFSGGGLQVTMGGNGVVLTGNVASPAEAERAVALLRTRLADDRVVIDNRLNLTGTAQVNLRVRIAEVSREVTRQLGINWTALGSVGRIGTAGILGGAGPAGLAVATANSLFESTSPSDRFGFGIRTGSEQFRDINAVIDALARDNLITILAEPNLTANTGEAASFLAGGEFPIPVSQRDNQIAIQFKQFGVSLAFVPTVLGEGRISLRVRPEVSELSDTNSVRLLGGNGNAVSVPGLNVRRAETTVELGSGQSFAVAGLLQDSSRHNGRATPWIGEVPVLGALFRSDRYQRNETELVIIVTPYLVRPVGGPDALAAPTDGYVPPSDVERILLLRQIGRGGQPPRGRLPGNVGFVLD</sequence>
<evidence type="ECO:0000256" key="1">
    <source>
        <dbReference type="RuleBase" id="RU004003"/>
    </source>
</evidence>
<evidence type="ECO:0000256" key="2">
    <source>
        <dbReference type="SAM" id="SignalP"/>
    </source>
</evidence>
<evidence type="ECO:0000313" key="6">
    <source>
        <dbReference type="Proteomes" id="UP001139516"/>
    </source>
</evidence>
<feature type="chain" id="PRO_5040759225" evidence="2">
    <location>
        <begin position="39"/>
        <end position="598"/>
    </location>
</feature>
<dbReference type="Proteomes" id="UP001139516">
    <property type="component" value="Unassembled WGS sequence"/>
</dbReference>
<name>A0A9X1Y961_9PROT</name>
<dbReference type="AlphaFoldDB" id="A0A9X1Y961"/>
<dbReference type="GO" id="GO:0015627">
    <property type="term" value="C:type II protein secretion system complex"/>
    <property type="evidence" value="ECO:0007669"/>
    <property type="project" value="TreeGrafter"/>
</dbReference>
<feature type="domain" description="Pilus formation protein N-terminal" evidence="4">
    <location>
        <begin position="159"/>
        <end position="226"/>
    </location>
</feature>
<evidence type="ECO:0000313" key="5">
    <source>
        <dbReference type="EMBL" id="MCK8785751.1"/>
    </source>
</evidence>
<feature type="signal peptide" evidence="2">
    <location>
        <begin position="1"/>
        <end position="38"/>
    </location>
</feature>
<gene>
    <name evidence="5" type="ORF">M0638_15305</name>
</gene>
<reference evidence="5" key="1">
    <citation type="submission" date="2022-04" db="EMBL/GenBank/DDBJ databases">
        <title>Roseomonas acroporae sp. nov., isolated from coral Acropora digitifera.</title>
        <authorList>
            <person name="Sun H."/>
        </authorList>
    </citation>
    <scope>NUCLEOTIDE SEQUENCE</scope>
    <source>
        <strain evidence="5">NAR14</strain>
    </source>
</reference>
<evidence type="ECO:0000259" key="4">
    <source>
        <dbReference type="Pfam" id="PF13629"/>
    </source>
</evidence>
<dbReference type="InterPro" id="IPR004846">
    <property type="entry name" value="T2SS/T3SS_dom"/>
</dbReference>
<feature type="domain" description="Type II/III secretion system secretin-like" evidence="3">
    <location>
        <begin position="382"/>
        <end position="548"/>
    </location>
</feature>
<dbReference type="PRINTS" id="PR00811">
    <property type="entry name" value="BCTERIALGSPD"/>
</dbReference>
<dbReference type="PANTHER" id="PTHR30332:SF17">
    <property type="entry name" value="TYPE IV PILIATION SYSTEM PROTEIN DR_0774-RELATED"/>
    <property type="match status" value="1"/>
</dbReference>
<dbReference type="InterPro" id="IPR032789">
    <property type="entry name" value="T2SS-T3SS_pil_N"/>
</dbReference>
<dbReference type="InterPro" id="IPR050810">
    <property type="entry name" value="Bact_Secretion_Sys_Channel"/>
</dbReference>
<organism evidence="5 6">
    <name type="scientific">Roseomonas acroporae</name>
    <dbReference type="NCBI Taxonomy" id="2937791"/>
    <lineage>
        <taxon>Bacteria</taxon>
        <taxon>Pseudomonadati</taxon>
        <taxon>Pseudomonadota</taxon>
        <taxon>Alphaproteobacteria</taxon>
        <taxon>Acetobacterales</taxon>
        <taxon>Roseomonadaceae</taxon>
        <taxon>Roseomonas</taxon>
    </lineage>
</organism>
<accession>A0A9X1Y961</accession>
<comment type="similarity">
    <text evidence="1">Belongs to the bacterial secretin family.</text>
</comment>
<proteinExistence type="inferred from homology"/>
<keyword evidence="2" id="KW-0732">Signal</keyword>
<dbReference type="RefSeq" id="WP_248667866.1">
    <property type="nucleotide sequence ID" value="NZ_JALPRX010000065.1"/>
</dbReference>